<name>D3RRE5_ALLVD</name>
<dbReference type="OrthoDB" id="6723960at2"/>
<sequence length="548" mass="61799">MDATVIPLDMPWSLYDDVEQVAAGEKVIFSASGMPALAIVDGFTLRYGRGRQQPFTEGMSLQWGPRQLRIWNLPVSSTPAYDAIDLRLHDGKAGHIDLELAMTGCLGRWSKERVSDPLGERALEREIMLAIMIDQIEEIANLERADIAAQGVMRGRLRADWRCVAETLLNARDVNEPRMALIVRHASSLHRHISELGRHPRRVLSRNRRLQAVHRIQELDSTCLAWYVRQPGRTPAEKAGSRRSLLAIVREETVDTPENQVLRDFLTRTVQAAESYLGANRNLATSSRYSEVSRYHQTCTALLRRPEFSEIRSLHGVAKPNYVLTSDPRYRCIWDAYQQLLRRQDAQDDAWSWQARLWGDMVALVVNTAFLFDTTIEVLALPPLYLRKDHDRGRWLESTGCNGIFATSTLVLTVHDTGADSASSEIVKRYRILGPRLVVRKQALGQVQQNEDVLVWAVVSAGSETSTLDSLTERADAALARWRDERRRFYNEQCRVRGMVVALSDRLSGALQMAEHGNTVGFMMPLDGAGFYSGIESIGTQLICGTFQ</sequence>
<evidence type="ECO:0000313" key="3">
    <source>
        <dbReference type="Proteomes" id="UP000001441"/>
    </source>
</evidence>
<feature type="domain" description="DUF2357" evidence="1">
    <location>
        <begin position="179"/>
        <end position="335"/>
    </location>
</feature>
<dbReference type="HOGENOM" id="CLU_496647_0_0_6"/>
<gene>
    <name evidence="2" type="ordered locus">Alvin_2955</name>
</gene>
<evidence type="ECO:0000259" key="1">
    <source>
        <dbReference type="Pfam" id="PF09823"/>
    </source>
</evidence>
<keyword evidence="3" id="KW-1185">Reference proteome</keyword>
<dbReference type="RefSeq" id="WP_012972122.1">
    <property type="nucleotide sequence ID" value="NC_013851.1"/>
</dbReference>
<protein>
    <recommendedName>
        <fullName evidence="1">DUF2357 domain-containing protein</fullName>
    </recommendedName>
</protein>
<evidence type="ECO:0000313" key="2">
    <source>
        <dbReference type="EMBL" id="ADC63857.1"/>
    </source>
</evidence>
<dbReference type="Proteomes" id="UP000001441">
    <property type="component" value="Chromosome"/>
</dbReference>
<proteinExistence type="predicted"/>
<accession>D3RRE5</accession>
<dbReference type="EMBL" id="CP001896">
    <property type="protein sequence ID" value="ADC63857.1"/>
    <property type="molecule type" value="Genomic_DNA"/>
</dbReference>
<dbReference type="AlphaFoldDB" id="D3RRE5"/>
<dbReference type="InterPro" id="IPR018633">
    <property type="entry name" value="DUF2357"/>
</dbReference>
<dbReference type="Pfam" id="PF09823">
    <property type="entry name" value="DUF2357"/>
    <property type="match status" value="1"/>
</dbReference>
<dbReference type="STRING" id="572477.Alvin_2955"/>
<dbReference type="KEGG" id="alv:Alvin_2955"/>
<dbReference type="eggNOG" id="COG1700">
    <property type="taxonomic scope" value="Bacteria"/>
</dbReference>
<reference evidence="2 3" key="1">
    <citation type="journal article" date="2011" name="Stand. Genomic Sci.">
        <title>Complete genome sequence of Allochromatium vinosum DSM 180(T).</title>
        <authorList>
            <person name="Weissgerber T."/>
            <person name="Zigann R."/>
            <person name="Bruce D."/>
            <person name="Chang Y.J."/>
            <person name="Detter J.C."/>
            <person name="Han C."/>
            <person name="Hauser L."/>
            <person name="Jeffries C.D."/>
            <person name="Land M."/>
            <person name="Munk A.C."/>
            <person name="Tapia R."/>
            <person name="Dahl C."/>
        </authorList>
    </citation>
    <scope>NUCLEOTIDE SEQUENCE [LARGE SCALE GENOMIC DNA]</scope>
    <source>
        <strain evidence="3">ATCC 17899 / DSM 180 / NBRC 103801 / NCIMB 10441 / D</strain>
    </source>
</reference>
<organism evidence="2 3">
    <name type="scientific">Allochromatium vinosum (strain ATCC 17899 / DSM 180 / NBRC 103801 / NCIMB 10441 / D)</name>
    <name type="common">Chromatium vinosum</name>
    <dbReference type="NCBI Taxonomy" id="572477"/>
    <lineage>
        <taxon>Bacteria</taxon>
        <taxon>Pseudomonadati</taxon>
        <taxon>Pseudomonadota</taxon>
        <taxon>Gammaproteobacteria</taxon>
        <taxon>Chromatiales</taxon>
        <taxon>Chromatiaceae</taxon>
        <taxon>Allochromatium</taxon>
    </lineage>
</organism>